<reference evidence="4" key="1">
    <citation type="submission" date="2022-11" db="UniProtKB">
        <authorList>
            <consortium name="WormBaseParasite"/>
        </authorList>
    </citation>
    <scope>IDENTIFICATION</scope>
</reference>
<evidence type="ECO:0000259" key="2">
    <source>
        <dbReference type="PROSITE" id="PS50174"/>
    </source>
</evidence>
<organism evidence="3 4">
    <name type="scientific">Meloidogyne incognita</name>
    <name type="common">Southern root-knot nematode worm</name>
    <name type="synonym">Oxyuris incognita</name>
    <dbReference type="NCBI Taxonomy" id="6306"/>
    <lineage>
        <taxon>Eukaryota</taxon>
        <taxon>Metazoa</taxon>
        <taxon>Ecdysozoa</taxon>
        <taxon>Nematoda</taxon>
        <taxon>Chromadorea</taxon>
        <taxon>Rhabditida</taxon>
        <taxon>Tylenchina</taxon>
        <taxon>Tylenchomorpha</taxon>
        <taxon>Tylenchoidea</taxon>
        <taxon>Meloidogynidae</taxon>
        <taxon>Meloidogyninae</taxon>
        <taxon>Meloidogyne</taxon>
        <taxon>Meloidogyne incognita group</taxon>
    </lineage>
</organism>
<evidence type="ECO:0000313" key="4">
    <source>
        <dbReference type="WBParaSite" id="Minc3s01528g24506"/>
    </source>
</evidence>
<accession>A0A914MCU8</accession>
<dbReference type="PANTHER" id="PTHR23106">
    <property type="entry name" value="ANGIOGENIC FACTOR WITH G PATCH AND FHA DOMAINS 1"/>
    <property type="match status" value="1"/>
</dbReference>
<dbReference type="InterPro" id="IPR053027">
    <property type="entry name" value="AGGF1"/>
</dbReference>
<keyword evidence="3" id="KW-1185">Reference proteome</keyword>
<dbReference type="SMART" id="SM00443">
    <property type="entry name" value="G_patch"/>
    <property type="match status" value="1"/>
</dbReference>
<feature type="domain" description="G-patch" evidence="2">
    <location>
        <begin position="425"/>
        <end position="471"/>
    </location>
</feature>
<name>A0A914MCU8_MELIC</name>
<dbReference type="PROSITE" id="PS50174">
    <property type="entry name" value="G_PATCH"/>
    <property type="match status" value="1"/>
</dbReference>
<keyword evidence="1" id="KW-0175">Coiled coil</keyword>
<dbReference type="AlphaFoldDB" id="A0A914MCU8"/>
<dbReference type="WBParaSite" id="Minc3s01528g24506">
    <property type="protein sequence ID" value="Minc3s01528g24506"/>
    <property type="gene ID" value="Minc3s01528g24506"/>
</dbReference>
<dbReference type="GO" id="GO:0003676">
    <property type="term" value="F:nucleic acid binding"/>
    <property type="evidence" value="ECO:0007669"/>
    <property type="project" value="InterPro"/>
</dbReference>
<dbReference type="PANTHER" id="PTHR23106:SF24">
    <property type="entry name" value="ANGIOGENIC FACTOR WITH G PATCH AND FHA DOMAINS 1"/>
    <property type="match status" value="1"/>
</dbReference>
<dbReference type="Pfam" id="PF01585">
    <property type="entry name" value="G-patch"/>
    <property type="match status" value="1"/>
</dbReference>
<dbReference type="InterPro" id="IPR000467">
    <property type="entry name" value="G_patch_dom"/>
</dbReference>
<evidence type="ECO:0000256" key="1">
    <source>
        <dbReference type="SAM" id="Coils"/>
    </source>
</evidence>
<dbReference type="Pfam" id="PF17780">
    <property type="entry name" value="OCRE"/>
    <property type="match status" value="1"/>
</dbReference>
<dbReference type="Proteomes" id="UP000887563">
    <property type="component" value="Unplaced"/>
</dbReference>
<feature type="coiled-coil region" evidence="1">
    <location>
        <begin position="351"/>
        <end position="391"/>
    </location>
</feature>
<proteinExistence type="predicted"/>
<dbReference type="InterPro" id="IPR041591">
    <property type="entry name" value="OCRE"/>
</dbReference>
<protein>
    <submittedName>
        <fullName evidence="4">G-patch domain-containing protein</fullName>
    </submittedName>
</protein>
<sequence>MDWTEEASTSKAFSVADLVQQTASQFVFENVLPGFVYYNDYSAYYNHDTGYFYYPEFSLYFHPSTQLYYYYNEQTKTYEVYENKDENKWTKKKYKKRATNLFGENFVLDAKLEDILVTELIFDLVDKCSFLAGDYSIKETKKRNMFDEEIFNEYKVCTKQTYFDPILSSDDELDENTKISFDSELNRRIDEEQIACNAPCIRLLEFPSNNLHIITILGASIGFGLNADIKLLNSQQFFNKEILFYINYFEEENNGIYKLKLGIDDDIILKLNEKQIKLNKEYIICHGDQIQIDNSHSLHIHIHRGLNTCQGCEPGILISSNKSSEQISTKKYSKNVERHRQIKLLKQQYGLLDKDQEEEDLQNNKEKYLDRAKQRRKLNLSENDKKEINKAGGIYVGCKAAPVPGCSTNSVHLYSTISRKEEISENNKGFKLLKGMGWSEGQGLGKANQGMKGPIETIIKNNRAGLGMFVKTKENSRVNVANDKLVILEKVRQRYEQIDNKKMKLNWQNKIV</sequence>
<evidence type="ECO:0000313" key="3">
    <source>
        <dbReference type="Proteomes" id="UP000887563"/>
    </source>
</evidence>